<dbReference type="PANTHER" id="PTHR21266:SF32">
    <property type="entry name" value="CHOLESTEROL 7-DESATURASE NVD"/>
    <property type="match status" value="1"/>
</dbReference>
<keyword evidence="13" id="KW-0472">Membrane</keyword>
<keyword evidence="9" id="KW-1133">Transmembrane helix</keyword>
<dbReference type="InterPro" id="IPR017941">
    <property type="entry name" value="Rieske_2Fe-2S"/>
</dbReference>
<sequence>MEALRAPSSVTSLSYIPKTLHRNTTFYKPKFMNLQSSPIPSWSFSSSSPFNKNTPRPFKVFTISSPPSSSSKVSTENAPPPPEPELETDSKEEKFDWFSEWYPVIPVCDLDKRVPHGKKVLGIDIVVWWDKNESSWKVFDDACPHRLAPLSDGRIDNLGRLQCAYHGWCFNGSGNCKLVPQAPPDGPQVHTFKKACVGVYPSIVHHDMVWFWPNTDPIDKDIITKKKPPFIPEMDDPSFAKDFFTRDIPCGYEILIENIMDAAHVPYSHYGIFQIDQPPEVKVDREGGKPLELSVNQLDINGFDGNHVWDDAKFAAPITFYTDTNPNVFQSKGLDFSAATDKTQYSFGKKLPEQRRMVVFFCVPVSPGNSRLIWVAAKNFGSWIQKIIPQWMLHIRLNLLVDSDLHLIHIEEHRLVEAGNWLKTCFVPTKSDAFVVGFRRWLHKYSGGQVDWGGKFGTETLPPTPPREQLMDRYWTHVVNCKSCHSAYKSLNALEVILQVISIVSFGIVAATRQSVAMSTAVRTMVVTMAAVCFSASRWLARYIYRNFHYHDYDHTLH</sequence>
<evidence type="ECO:0000256" key="6">
    <source>
        <dbReference type="ARBA" id="ARBA00022714"/>
    </source>
</evidence>
<keyword evidence="11" id="KW-0408">Iron</keyword>
<organism evidence="16 17">
    <name type="scientific">Xanthoceras sorbifolium</name>
    <dbReference type="NCBI Taxonomy" id="99658"/>
    <lineage>
        <taxon>Eukaryota</taxon>
        <taxon>Viridiplantae</taxon>
        <taxon>Streptophyta</taxon>
        <taxon>Embryophyta</taxon>
        <taxon>Tracheophyta</taxon>
        <taxon>Spermatophyta</taxon>
        <taxon>Magnoliopsida</taxon>
        <taxon>eudicotyledons</taxon>
        <taxon>Gunneridae</taxon>
        <taxon>Pentapetalae</taxon>
        <taxon>rosids</taxon>
        <taxon>malvids</taxon>
        <taxon>Sapindales</taxon>
        <taxon>Sapindaceae</taxon>
        <taxon>Xanthoceroideae</taxon>
        <taxon>Xanthoceras</taxon>
    </lineage>
</organism>
<keyword evidence="6" id="KW-0001">2Fe-2S</keyword>
<dbReference type="Pfam" id="PF08417">
    <property type="entry name" value="PaO"/>
    <property type="match status" value="1"/>
</dbReference>
<dbReference type="InterPro" id="IPR050584">
    <property type="entry name" value="Cholesterol_7-desaturase"/>
</dbReference>
<gene>
    <name evidence="16" type="ORF">JRO89_XS10G0001400</name>
</gene>
<comment type="caution">
    <text evidence="16">The sequence shown here is derived from an EMBL/GenBank/DDBJ whole genome shotgun (WGS) entry which is preliminary data.</text>
</comment>
<protein>
    <recommendedName>
        <fullName evidence="15">Rieske domain-containing protein</fullName>
    </recommendedName>
</protein>
<dbReference type="PANTHER" id="PTHR21266">
    <property type="entry name" value="IRON-SULFUR DOMAIN CONTAINING PROTEIN"/>
    <property type="match status" value="1"/>
</dbReference>
<evidence type="ECO:0000256" key="1">
    <source>
        <dbReference type="ARBA" id="ARBA00004229"/>
    </source>
</evidence>
<evidence type="ECO:0000256" key="11">
    <source>
        <dbReference type="ARBA" id="ARBA00023004"/>
    </source>
</evidence>
<name>A0ABQ8HGZ1_9ROSI</name>
<evidence type="ECO:0000256" key="12">
    <source>
        <dbReference type="ARBA" id="ARBA00023014"/>
    </source>
</evidence>
<dbReference type="InterPro" id="IPR013626">
    <property type="entry name" value="PaO"/>
</dbReference>
<dbReference type="InterPro" id="IPR036922">
    <property type="entry name" value="Rieske_2Fe-2S_sf"/>
</dbReference>
<keyword evidence="4" id="KW-0934">Plastid</keyword>
<dbReference type="SUPFAM" id="SSF55961">
    <property type="entry name" value="Bet v1-like"/>
    <property type="match status" value="1"/>
</dbReference>
<keyword evidence="10" id="KW-0560">Oxidoreductase</keyword>
<reference evidence="16 17" key="1">
    <citation type="submission" date="2021-02" db="EMBL/GenBank/DDBJ databases">
        <title>Plant Genome Project.</title>
        <authorList>
            <person name="Zhang R.-G."/>
        </authorList>
    </citation>
    <scope>NUCLEOTIDE SEQUENCE [LARGE SCALE GENOMIC DNA]</scope>
    <source>
        <tissue evidence="16">Leaves</tissue>
    </source>
</reference>
<dbReference type="Gene3D" id="3.90.380.10">
    <property type="entry name" value="Naphthalene 1,2-dioxygenase Alpha Subunit, Chain A, domain 1"/>
    <property type="match status" value="1"/>
</dbReference>
<keyword evidence="3" id="KW-0150">Chloroplast</keyword>
<dbReference type="Pfam" id="PF00355">
    <property type="entry name" value="Rieske"/>
    <property type="match status" value="1"/>
</dbReference>
<keyword evidence="17" id="KW-1185">Reference proteome</keyword>
<dbReference type="Proteomes" id="UP000827721">
    <property type="component" value="Unassembled WGS sequence"/>
</dbReference>
<dbReference type="PROSITE" id="PS51296">
    <property type="entry name" value="RIESKE"/>
    <property type="match status" value="1"/>
</dbReference>
<evidence type="ECO:0000313" key="16">
    <source>
        <dbReference type="EMBL" id="KAH7560331.1"/>
    </source>
</evidence>
<dbReference type="Gene3D" id="2.102.10.10">
    <property type="entry name" value="Rieske [2Fe-2S] iron-sulphur domain"/>
    <property type="match status" value="1"/>
</dbReference>
<accession>A0ABQ8HGZ1</accession>
<evidence type="ECO:0000256" key="4">
    <source>
        <dbReference type="ARBA" id="ARBA00022640"/>
    </source>
</evidence>
<comment type="subcellular location">
    <subcellularLocation>
        <location evidence="2">Membrane</location>
    </subcellularLocation>
    <subcellularLocation>
        <location evidence="1">Plastid</location>
        <location evidence="1">Chloroplast</location>
    </subcellularLocation>
</comment>
<evidence type="ECO:0000256" key="7">
    <source>
        <dbReference type="ARBA" id="ARBA00022723"/>
    </source>
</evidence>
<evidence type="ECO:0000256" key="2">
    <source>
        <dbReference type="ARBA" id="ARBA00004370"/>
    </source>
</evidence>
<keyword evidence="12" id="KW-0411">Iron-sulfur</keyword>
<evidence type="ECO:0000256" key="9">
    <source>
        <dbReference type="ARBA" id="ARBA00022989"/>
    </source>
</evidence>
<dbReference type="EMBL" id="JAFEMO010000010">
    <property type="protein sequence ID" value="KAH7560331.1"/>
    <property type="molecule type" value="Genomic_DNA"/>
</dbReference>
<dbReference type="CDD" id="cd03480">
    <property type="entry name" value="Rieske_RO_Alpha_PaO"/>
    <property type="match status" value="1"/>
</dbReference>
<proteinExistence type="predicted"/>
<evidence type="ECO:0000256" key="8">
    <source>
        <dbReference type="ARBA" id="ARBA00022946"/>
    </source>
</evidence>
<evidence type="ECO:0000256" key="10">
    <source>
        <dbReference type="ARBA" id="ARBA00023002"/>
    </source>
</evidence>
<evidence type="ECO:0000256" key="3">
    <source>
        <dbReference type="ARBA" id="ARBA00022528"/>
    </source>
</evidence>
<feature type="domain" description="Rieske" evidence="15">
    <location>
        <begin position="101"/>
        <end position="211"/>
    </location>
</feature>
<evidence type="ECO:0000256" key="13">
    <source>
        <dbReference type="ARBA" id="ARBA00023136"/>
    </source>
</evidence>
<evidence type="ECO:0000259" key="15">
    <source>
        <dbReference type="PROSITE" id="PS51296"/>
    </source>
</evidence>
<keyword evidence="8" id="KW-0809">Transit peptide</keyword>
<evidence type="ECO:0000256" key="5">
    <source>
        <dbReference type="ARBA" id="ARBA00022692"/>
    </source>
</evidence>
<keyword evidence="5" id="KW-0812">Transmembrane</keyword>
<feature type="region of interest" description="Disordered" evidence="14">
    <location>
        <begin position="64"/>
        <end position="89"/>
    </location>
</feature>
<keyword evidence="7" id="KW-0479">Metal-binding</keyword>
<evidence type="ECO:0000313" key="17">
    <source>
        <dbReference type="Proteomes" id="UP000827721"/>
    </source>
</evidence>
<dbReference type="SUPFAM" id="SSF50022">
    <property type="entry name" value="ISP domain"/>
    <property type="match status" value="1"/>
</dbReference>
<evidence type="ECO:0000256" key="14">
    <source>
        <dbReference type="SAM" id="MobiDB-lite"/>
    </source>
</evidence>